<dbReference type="AlphaFoldDB" id="A0A512C894"/>
<comment type="caution">
    <text evidence="2">The sequence shown here is derived from an EMBL/GenBank/DDBJ whole genome shotgun (WGS) entry which is preliminary data.</text>
</comment>
<dbReference type="GO" id="GO:0016491">
    <property type="term" value="F:oxidoreductase activity"/>
    <property type="evidence" value="ECO:0007669"/>
    <property type="project" value="InterPro"/>
</dbReference>
<gene>
    <name evidence="2" type="ORF">CQA01_09370</name>
</gene>
<dbReference type="InterPro" id="IPR023753">
    <property type="entry name" value="FAD/NAD-binding_dom"/>
</dbReference>
<keyword evidence="3" id="KW-1185">Reference proteome</keyword>
<protein>
    <recommendedName>
        <fullName evidence="1">FAD/NAD(P)-binding domain-containing protein</fullName>
    </recommendedName>
</protein>
<name>A0A512C894_9BACT</name>
<dbReference type="InterPro" id="IPR036188">
    <property type="entry name" value="FAD/NAD-bd_sf"/>
</dbReference>
<dbReference type="EMBL" id="BJYV01000002">
    <property type="protein sequence ID" value="GEO20403.1"/>
    <property type="molecule type" value="Genomic_DNA"/>
</dbReference>
<sequence>MINSVLKKSKEKSPQLVVVGLGLSGIDFLLGWQERFKDLDITIFNMSGTTPFLFEALFLIKNKKLSPISGEESHYQMENFTFTFNFSKILSIDQEKNVLYHSDGEFYYDYLLIVSEFDLNVKLKCGDDFAKSTFFNKSYGSDYQCFNNNKVVIEGHGMATMAMALKYLDYGFSPSIVCKNSRLAIGEIPTEETWLLSKYFKNNGIDLNFETKIIKPFTKDTNQLIRVKITNGKEVLAGKVVVVDDETPCPSLLNLKKFNKDAILKTNKGHCVLGYSNVYAVGDKIKIATEEEVEDSSYLNGLNKLRIDHNPKYFSSKQYVFKDLSWQTYGEISPEWGIDTQNFYWEHPVGDISFRLHYRKEDFSIKGIACLGLNFNKGFMANALQSNCKAHDFIDSIDEGLEQNLYSSEVCSLIKKSFGVEFKKVIKTYRTSLLKRILRKLFS</sequence>
<dbReference type="RefSeq" id="WP_040416284.1">
    <property type="nucleotide sequence ID" value="NZ_BJYV01000002.1"/>
</dbReference>
<evidence type="ECO:0000259" key="1">
    <source>
        <dbReference type="Pfam" id="PF07992"/>
    </source>
</evidence>
<feature type="domain" description="FAD/NAD(P)-binding" evidence="1">
    <location>
        <begin position="15"/>
        <end position="285"/>
    </location>
</feature>
<evidence type="ECO:0000313" key="3">
    <source>
        <dbReference type="Proteomes" id="UP000321301"/>
    </source>
</evidence>
<reference evidence="2 3" key="1">
    <citation type="submission" date="2019-07" db="EMBL/GenBank/DDBJ databases">
        <title>Whole genome shotgun sequence of Cyclobacterium qasimii NBRC 106168.</title>
        <authorList>
            <person name="Hosoyama A."/>
            <person name="Uohara A."/>
            <person name="Ohji S."/>
            <person name="Ichikawa N."/>
        </authorList>
    </citation>
    <scope>NUCLEOTIDE SEQUENCE [LARGE SCALE GENOMIC DNA]</scope>
    <source>
        <strain evidence="2 3">NBRC 106168</strain>
    </source>
</reference>
<dbReference type="Proteomes" id="UP000321301">
    <property type="component" value="Unassembled WGS sequence"/>
</dbReference>
<dbReference type="Pfam" id="PF07992">
    <property type="entry name" value="Pyr_redox_2"/>
    <property type="match status" value="1"/>
</dbReference>
<evidence type="ECO:0000313" key="2">
    <source>
        <dbReference type="EMBL" id="GEO20403.1"/>
    </source>
</evidence>
<accession>A0A512C894</accession>
<dbReference type="SUPFAM" id="SSF51905">
    <property type="entry name" value="FAD/NAD(P)-binding domain"/>
    <property type="match status" value="1"/>
</dbReference>
<proteinExistence type="predicted"/>
<organism evidence="2 3">
    <name type="scientific">Cyclobacterium qasimii</name>
    <dbReference type="NCBI Taxonomy" id="1350429"/>
    <lineage>
        <taxon>Bacteria</taxon>
        <taxon>Pseudomonadati</taxon>
        <taxon>Bacteroidota</taxon>
        <taxon>Cytophagia</taxon>
        <taxon>Cytophagales</taxon>
        <taxon>Cyclobacteriaceae</taxon>
        <taxon>Cyclobacterium</taxon>
    </lineage>
</organism>
<dbReference type="Gene3D" id="3.50.50.60">
    <property type="entry name" value="FAD/NAD(P)-binding domain"/>
    <property type="match status" value="2"/>
</dbReference>